<reference evidence="2 3" key="1">
    <citation type="submission" date="2019-07" db="EMBL/GenBank/DDBJ databases">
        <title>Genomes of Cafeteria roenbergensis.</title>
        <authorList>
            <person name="Fischer M.G."/>
            <person name="Hackl T."/>
            <person name="Roman M."/>
        </authorList>
    </citation>
    <scope>NUCLEOTIDE SEQUENCE [LARGE SCALE GENOMIC DNA]</scope>
    <source>
        <strain evidence="2 3">E4-10P</strain>
    </source>
</reference>
<evidence type="ECO:0000313" key="2">
    <source>
        <dbReference type="EMBL" id="KAA0177141.1"/>
    </source>
</evidence>
<feature type="compositionally biased region" description="Low complexity" evidence="1">
    <location>
        <begin position="12"/>
        <end position="23"/>
    </location>
</feature>
<name>A0A5A8EN19_CAFRO</name>
<accession>A0A5A8EN19</accession>
<dbReference type="AlphaFoldDB" id="A0A5A8EN19"/>
<dbReference type="OrthoDB" id="10312001at2759"/>
<evidence type="ECO:0000313" key="3">
    <source>
        <dbReference type="Proteomes" id="UP000322899"/>
    </source>
</evidence>
<organism evidence="2 3">
    <name type="scientific">Cafeteria roenbergensis</name>
    <name type="common">Marine flagellate</name>
    <dbReference type="NCBI Taxonomy" id="33653"/>
    <lineage>
        <taxon>Eukaryota</taxon>
        <taxon>Sar</taxon>
        <taxon>Stramenopiles</taxon>
        <taxon>Bigyra</taxon>
        <taxon>Opalozoa</taxon>
        <taxon>Bicosoecida</taxon>
        <taxon>Cafeteriaceae</taxon>
        <taxon>Cafeteria</taxon>
    </lineage>
</organism>
<feature type="region of interest" description="Disordered" evidence="1">
    <location>
        <begin position="42"/>
        <end position="66"/>
    </location>
</feature>
<feature type="region of interest" description="Disordered" evidence="1">
    <location>
        <begin position="1"/>
        <end position="26"/>
    </location>
</feature>
<comment type="caution">
    <text evidence="2">The sequence shown here is derived from an EMBL/GenBank/DDBJ whole genome shotgun (WGS) entry which is preliminary data.</text>
</comment>
<protein>
    <submittedName>
        <fullName evidence="2">Uncharacterized protein</fullName>
    </submittedName>
</protein>
<evidence type="ECO:0000256" key="1">
    <source>
        <dbReference type="SAM" id="MobiDB-lite"/>
    </source>
</evidence>
<dbReference type="Proteomes" id="UP000322899">
    <property type="component" value="Unassembled WGS sequence"/>
</dbReference>
<dbReference type="EMBL" id="VLTO01000005">
    <property type="protein sequence ID" value="KAA0177141.1"/>
    <property type="molecule type" value="Genomic_DNA"/>
</dbReference>
<proteinExistence type="predicted"/>
<sequence length="339" mass="35859">MAAADASRPLGASSNRQSSASRATNHAASLLSRFNQRVGAAAEDGAGAAEETAEDPCTGPFGDLIRAQLPPLDPHSTHMTVAFGQRFPRWQPVDRPAVQLPNVWAYAEEMRISVPEAAVLAEGWTSLEQFFSSWLADLRAVPRGQGAVGFAARMVVDRITSPIGVHPGAVLRCDLPSVAGMGVELADFEIVDVQPTLARLGTLTVVGPRDGAVYRHPFCGVWELGFFRGARADSDPEDTAAATSEPGHSAATFYVRSLYAPDDEGVQASGVYVGREAWASFLQGLGERFGMHPLQARTSLRGIGGSADAFHDVVRTRPECFAPQLGPGVALAAEPGAIE</sequence>
<gene>
    <name evidence="2" type="ORF">FNF27_01471</name>
</gene>